<dbReference type="PANTHER" id="PTHR33699:SF2">
    <property type="entry name" value="PATHOGENIC TYPE III EFFECTOR AVIRULENCE FACTOR AVR AVRRPT-CLEAVAGE: CLEAVAGE SITE PROTEIN-RELATED"/>
    <property type="match status" value="1"/>
</dbReference>
<dbReference type="Proteomes" id="UP001327560">
    <property type="component" value="Chromosome 2"/>
</dbReference>
<dbReference type="AlphaFoldDB" id="A0AAQ3JU89"/>
<keyword evidence="2" id="KW-1185">Reference proteome</keyword>
<dbReference type="PANTHER" id="PTHR33699">
    <property type="entry name" value="EXPRESSED PROTEIN"/>
    <property type="match status" value="1"/>
</dbReference>
<proteinExistence type="predicted"/>
<dbReference type="EMBL" id="CP136891">
    <property type="protein sequence ID" value="WOK96573.1"/>
    <property type="molecule type" value="Genomic_DNA"/>
</dbReference>
<name>A0AAQ3JU89_9LILI</name>
<sequence>MMEGLKVTAFGSWNFYDVEKPITQNFQVMKEAEFVQAHFFLADGEDDLFKFKLLSPYRHQPQILMGEKKGVVVEGEGKKMHGGKTLRQTTKAVDQDLYEIPSELLYLPKKAN</sequence>
<reference evidence="1 2" key="1">
    <citation type="submission" date="2023-10" db="EMBL/GenBank/DDBJ databases">
        <title>Chromosome-scale genome assembly provides insights into flower coloration mechanisms of Canna indica.</title>
        <authorList>
            <person name="Li C."/>
        </authorList>
    </citation>
    <scope>NUCLEOTIDE SEQUENCE [LARGE SCALE GENOMIC DNA]</scope>
    <source>
        <tissue evidence="1">Flower</tissue>
    </source>
</reference>
<organism evidence="1 2">
    <name type="scientific">Canna indica</name>
    <name type="common">Indian-shot</name>
    <dbReference type="NCBI Taxonomy" id="4628"/>
    <lineage>
        <taxon>Eukaryota</taxon>
        <taxon>Viridiplantae</taxon>
        <taxon>Streptophyta</taxon>
        <taxon>Embryophyta</taxon>
        <taxon>Tracheophyta</taxon>
        <taxon>Spermatophyta</taxon>
        <taxon>Magnoliopsida</taxon>
        <taxon>Liliopsida</taxon>
        <taxon>Zingiberales</taxon>
        <taxon>Cannaceae</taxon>
        <taxon>Canna</taxon>
    </lineage>
</organism>
<accession>A0AAQ3JU89</accession>
<evidence type="ECO:0000313" key="2">
    <source>
        <dbReference type="Proteomes" id="UP001327560"/>
    </source>
</evidence>
<protein>
    <submittedName>
        <fullName evidence="1">Uncharacterized protein</fullName>
    </submittedName>
</protein>
<gene>
    <name evidence="1" type="ORF">Cni_G05280</name>
</gene>
<evidence type="ECO:0000313" key="1">
    <source>
        <dbReference type="EMBL" id="WOK96573.1"/>
    </source>
</evidence>